<feature type="domain" description="AB hydrolase-1" evidence="1">
    <location>
        <begin position="46"/>
        <end position="310"/>
    </location>
</feature>
<dbReference type="Proteomes" id="UP001620339">
    <property type="component" value="Unassembled WGS sequence"/>
</dbReference>
<reference evidence="2 3" key="1">
    <citation type="submission" date="2020-10" db="EMBL/GenBank/DDBJ databases">
        <title>Phylogeny of dyella-like bacteria.</title>
        <authorList>
            <person name="Fu J."/>
        </authorList>
    </citation>
    <scope>NUCLEOTIDE SEQUENCE [LARGE SCALE GENOMIC DNA]</scope>
    <source>
        <strain evidence="2 3">KACC 19113</strain>
    </source>
</reference>
<organism evidence="2 3">
    <name type="scientific">Rhodanobacter hydrolyticus</name>
    <dbReference type="NCBI Taxonomy" id="2250595"/>
    <lineage>
        <taxon>Bacteria</taxon>
        <taxon>Pseudomonadati</taxon>
        <taxon>Pseudomonadota</taxon>
        <taxon>Gammaproteobacteria</taxon>
        <taxon>Lysobacterales</taxon>
        <taxon>Rhodanobacteraceae</taxon>
        <taxon>Rhodanobacter</taxon>
    </lineage>
</organism>
<keyword evidence="3" id="KW-1185">Reference proteome</keyword>
<dbReference type="SUPFAM" id="SSF53474">
    <property type="entry name" value="alpha/beta-Hydrolases"/>
    <property type="match status" value="1"/>
</dbReference>
<accession>A0ABW8JCT1</accession>
<dbReference type="GO" id="GO:0016787">
    <property type="term" value="F:hydrolase activity"/>
    <property type="evidence" value="ECO:0007669"/>
    <property type="project" value="UniProtKB-KW"/>
</dbReference>
<dbReference type="InterPro" id="IPR000073">
    <property type="entry name" value="AB_hydrolase_1"/>
</dbReference>
<dbReference type="Gene3D" id="3.40.50.1820">
    <property type="entry name" value="alpha/beta hydrolase"/>
    <property type="match status" value="1"/>
</dbReference>
<dbReference type="PANTHER" id="PTHR43798">
    <property type="entry name" value="MONOACYLGLYCEROL LIPASE"/>
    <property type="match status" value="1"/>
</dbReference>
<dbReference type="PANTHER" id="PTHR43798:SF33">
    <property type="entry name" value="HYDROLASE, PUTATIVE (AFU_ORTHOLOGUE AFUA_2G14860)-RELATED"/>
    <property type="match status" value="1"/>
</dbReference>
<dbReference type="Pfam" id="PF12697">
    <property type="entry name" value="Abhydrolase_6"/>
    <property type="match status" value="1"/>
</dbReference>
<evidence type="ECO:0000259" key="1">
    <source>
        <dbReference type="Pfam" id="PF12697"/>
    </source>
</evidence>
<comment type="caution">
    <text evidence="2">The sequence shown here is derived from an EMBL/GenBank/DDBJ whole genome shotgun (WGS) entry which is preliminary data.</text>
</comment>
<protein>
    <submittedName>
        <fullName evidence="2">Alpha/beta hydrolase</fullName>
    </submittedName>
</protein>
<sequence length="325" mass="35723">MLSTSQASPAEPIITNPAYTKAVQLVDVGGDRRLNIYCRGTGSPAVIFDSGLSDTSIAWALVQPAISKKNVTCSYDRAGLGFSDAATRPSTASNDVDDIHRALKVIGIRPPYVLVGHSAGGMAVRVFADRYRDEVVGMVLVDPSHEDQTKRIDAIKATEGRAPKHNGQVDRTCLNALVGDEIPKTSPVYTQCVGEPDPRYSQAINDAMLVYAAKRKYQEAVASERQSFGGASADQTRATRRHFGDMPIIVLSTTYPRWKKFTKEQFDKRNAMKQELHHELATMSTRGVYEFVPQSSHLVSYDRPDAVIDAIRRVLVSSEPTKPQQ</sequence>
<keyword evidence="2" id="KW-0378">Hydrolase</keyword>
<evidence type="ECO:0000313" key="3">
    <source>
        <dbReference type="Proteomes" id="UP001620339"/>
    </source>
</evidence>
<name>A0ABW8JCT1_9GAMM</name>
<evidence type="ECO:0000313" key="2">
    <source>
        <dbReference type="EMBL" id="MFK2879320.1"/>
    </source>
</evidence>
<gene>
    <name evidence="2" type="ORF">ISP25_19795</name>
</gene>
<dbReference type="InterPro" id="IPR050266">
    <property type="entry name" value="AB_hydrolase_sf"/>
</dbReference>
<dbReference type="EMBL" id="JADIKK010000008">
    <property type="protein sequence ID" value="MFK2879320.1"/>
    <property type="molecule type" value="Genomic_DNA"/>
</dbReference>
<dbReference type="RefSeq" id="WP_404616137.1">
    <property type="nucleotide sequence ID" value="NZ_JADIKK010000008.1"/>
</dbReference>
<dbReference type="InterPro" id="IPR029058">
    <property type="entry name" value="AB_hydrolase_fold"/>
</dbReference>
<proteinExistence type="predicted"/>